<name>A0AB39CCP6_9VIRU</name>
<protein>
    <submittedName>
        <fullName evidence="1">Uncharacterized protein</fullName>
    </submittedName>
</protein>
<dbReference type="EMBL" id="PQ015378">
    <property type="protein sequence ID" value="XDJ14599.1"/>
    <property type="molecule type" value="Genomic_DNA"/>
</dbReference>
<organism evidence="1">
    <name type="scientific">Pseudomonas phage RVTF4</name>
    <dbReference type="NCBI Taxonomy" id="3236931"/>
    <lineage>
        <taxon>Viruses</taxon>
    </lineage>
</organism>
<reference evidence="1" key="1">
    <citation type="submission" date="2024-07" db="EMBL/GenBank/DDBJ databases">
        <authorList>
            <person name="Bringhurst R.M."/>
            <person name="Homer T.E."/>
        </authorList>
    </citation>
    <scope>NUCLEOTIDE SEQUENCE</scope>
</reference>
<accession>A0AB39CCP6</accession>
<sequence>MMRVTKPKRFLPWYKLSKNQPIGTKVFGDIDRKGNAYQLTVHESLNKDGELVQDVIRVEHFGNLWDEDKRAIALMVLVSAHDIWWPRCIESGDIRQCMIYLEHRMAIGPVGHLVHRLYNDLKERCNA</sequence>
<evidence type="ECO:0000313" key="1">
    <source>
        <dbReference type="EMBL" id="XDJ14599.1"/>
    </source>
</evidence>
<proteinExistence type="predicted"/>